<protein>
    <recommendedName>
        <fullName evidence="2">Chorismate mutase domain-containing protein</fullName>
    </recommendedName>
</protein>
<gene>
    <name evidence="3" type="ORF">FTOL_06913</name>
</gene>
<evidence type="ECO:0000313" key="4">
    <source>
        <dbReference type="Proteomes" id="UP001187734"/>
    </source>
</evidence>
<dbReference type="InterPro" id="IPR036263">
    <property type="entry name" value="Chorismate_II_sf"/>
</dbReference>
<dbReference type="SMART" id="SM00830">
    <property type="entry name" value="CM_2"/>
    <property type="match status" value="1"/>
</dbReference>
<proteinExistence type="predicted"/>
<feature type="chain" id="PRO_5042058371" description="Chorismate mutase domain-containing protein" evidence="1">
    <location>
        <begin position="20"/>
        <end position="174"/>
    </location>
</feature>
<keyword evidence="4" id="KW-1185">Reference proteome</keyword>
<dbReference type="InterPro" id="IPR002701">
    <property type="entry name" value="CM_II_prokaryot"/>
</dbReference>
<dbReference type="SUPFAM" id="SSF48600">
    <property type="entry name" value="Chorismate mutase II"/>
    <property type="match status" value="1"/>
</dbReference>
<evidence type="ECO:0000313" key="3">
    <source>
        <dbReference type="EMBL" id="SPJ78524.1"/>
    </source>
</evidence>
<reference evidence="3" key="1">
    <citation type="submission" date="2018-03" db="EMBL/GenBank/DDBJ databases">
        <authorList>
            <person name="Guldener U."/>
        </authorList>
    </citation>
    <scope>NUCLEOTIDE SEQUENCE</scope>
</reference>
<sequence>MPLLSIISLLISIASLGSCSRCHYKPSANATGSNFPKADPLKPHLYDLNMLSQVPVATICRSNNATDDLLCARGYIDMIDEQIAFLYARRLGYAAVAGLAKYKQGTPLNDPTRNQAIAEGMAERVTKYGGGDGEAGRVMGGEACQIFASLEFEKEQIRETCDLGFDEKIERVCN</sequence>
<dbReference type="Pfam" id="PF01817">
    <property type="entry name" value="CM_2"/>
    <property type="match status" value="1"/>
</dbReference>
<dbReference type="InterPro" id="IPR036979">
    <property type="entry name" value="CM_dom_sf"/>
</dbReference>
<dbReference type="Proteomes" id="UP001187734">
    <property type="component" value="Unassembled WGS sequence"/>
</dbReference>
<feature type="domain" description="Chorismate mutase" evidence="2">
    <location>
        <begin position="73"/>
        <end position="156"/>
    </location>
</feature>
<evidence type="ECO:0000259" key="2">
    <source>
        <dbReference type="SMART" id="SM00830"/>
    </source>
</evidence>
<dbReference type="GO" id="GO:0004106">
    <property type="term" value="F:chorismate mutase activity"/>
    <property type="evidence" value="ECO:0007669"/>
    <property type="project" value="InterPro"/>
</dbReference>
<dbReference type="Gene3D" id="1.20.59.10">
    <property type="entry name" value="Chorismate mutase"/>
    <property type="match status" value="1"/>
</dbReference>
<evidence type="ECO:0000256" key="1">
    <source>
        <dbReference type="SAM" id="SignalP"/>
    </source>
</evidence>
<feature type="signal peptide" evidence="1">
    <location>
        <begin position="1"/>
        <end position="19"/>
    </location>
</feature>
<comment type="caution">
    <text evidence="3">The sequence shown here is derived from an EMBL/GenBank/DDBJ whole genome shotgun (WGS) entry which is preliminary data.</text>
</comment>
<dbReference type="AlphaFoldDB" id="A0AAE8M9Z0"/>
<keyword evidence="1" id="KW-0732">Signal</keyword>
<dbReference type="GO" id="GO:0046417">
    <property type="term" value="P:chorismate metabolic process"/>
    <property type="evidence" value="ECO:0007669"/>
    <property type="project" value="InterPro"/>
</dbReference>
<dbReference type="EMBL" id="ONZP01000231">
    <property type="protein sequence ID" value="SPJ78524.1"/>
    <property type="molecule type" value="Genomic_DNA"/>
</dbReference>
<name>A0AAE8M9Z0_9HYPO</name>
<accession>A0AAE8M9Z0</accession>
<organism evidence="3 4">
    <name type="scientific">Fusarium torulosum</name>
    <dbReference type="NCBI Taxonomy" id="33205"/>
    <lineage>
        <taxon>Eukaryota</taxon>
        <taxon>Fungi</taxon>
        <taxon>Dikarya</taxon>
        <taxon>Ascomycota</taxon>
        <taxon>Pezizomycotina</taxon>
        <taxon>Sordariomycetes</taxon>
        <taxon>Hypocreomycetidae</taxon>
        <taxon>Hypocreales</taxon>
        <taxon>Nectriaceae</taxon>
        <taxon>Fusarium</taxon>
    </lineage>
</organism>